<keyword evidence="3" id="KW-1185">Reference proteome</keyword>
<feature type="domain" description="DUF58" evidence="1">
    <location>
        <begin position="50"/>
        <end position="248"/>
    </location>
</feature>
<organism evidence="2 3">
    <name type="scientific">Maritimibacter dapengensis</name>
    <dbReference type="NCBI Taxonomy" id="2836868"/>
    <lineage>
        <taxon>Bacteria</taxon>
        <taxon>Pseudomonadati</taxon>
        <taxon>Pseudomonadota</taxon>
        <taxon>Alphaproteobacteria</taxon>
        <taxon>Rhodobacterales</taxon>
        <taxon>Roseobacteraceae</taxon>
        <taxon>Maritimibacter</taxon>
    </lineage>
</organism>
<dbReference type="Proteomes" id="UP000756530">
    <property type="component" value="Unassembled WGS sequence"/>
</dbReference>
<comment type="caution">
    <text evidence="2">The sequence shown here is derived from an EMBL/GenBank/DDBJ whole genome shotgun (WGS) entry which is preliminary data.</text>
</comment>
<name>A0ABS6SY10_9RHOB</name>
<dbReference type="InterPro" id="IPR002881">
    <property type="entry name" value="DUF58"/>
</dbReference>
<accession>A0ABS6SY10</accession>
<dbReference type="RefSeq" id="WP_218390726.1">
    <property type="nucleotide sequence ID" value="NZ_JAHUZE010000001.1"/>
</dbReference>
<reference evidence="2 3" key="1">
    <citation type="submission" date="2021-05" db="EMBL/GenBank/DDBJ databases">
        <title>Culturable bacteria isolated from Daya Bay.</title>
        <authorList>
            <person name="Zheng W."/>
            <person name="Yu S."/>
            <person name="Huang Y."/>
        </authorList>
    </citation>
    <scope>NUCLEOTIDE SEQUENCE [LARGE SCALE GENOMIC DNA]</scope>
    <source>
        <strain evidence="2 3">DP4N28-5</strain>
    </source>
</reference>
<evidence type="ECO:0000259" key="1">
    <source>
        <dbReference type="Pfam" id="PF01882"/>
    </source>
</evidence>
<gene>
    <name evidence="2" type="ORF">KJP28_02900</name>
</gene>
<dbReference type="PANTHER" id="PTHR33608:SF6">
    <property type="entry name" value="BLL2464 PROTEIN"/>
    <property type="match status" value="1"/>
</dbReference>
<evidence type="ECO:0000313" key="2">
    <source>
        <dbReference type="EMBL" id="MBV7377859.1"/>
    </source>
</evidence>
<evidence type="ECO:0000313" key="3">
    <source>
        <dbReference type="Proteomes" id="UP000756530"/>
    </source>
</evidence>
<dbReference type="EMBL" id="JAHUZE010000001">
    <property type="protein sequence ID" value="MBV7377859.1"/>
    <property type="molecule type" value="Genomic_DNA"/>
</dbReference>
<dbReference type="PANTHER" id="PTHR33608">
    <property type="entry name" value="BLL2464 PROTEIN"/>
    <property type="match status" value="1"/>
</dbReference>
<sequence length="290" mass="31894">MSPVHTLRPRAEALASPLPPLLAAAEQLARGVVLGEHGRKRPGMGDAFWQYRPAQPGDPARSIDWRRSARSDTHFVAEKEWQAAQSVAFWVDRGQSMQFASHKGLSTKADRAALLTLALSVLLVQGGERVGLTDMGIRPMGGDIQLGRMADALIETREADYATPDVSILPRHSRAVFVSDFMSDPEPVEEALTTAADRGVTGILLQILDPSEEAFPFDGRTVFHSVGGSLEYETRKAGDLRDRYLDRLVRRKERLALIAHRTGWQYHCHHTDAPASAALLWAFGALEGAR</sequence>
<dbReference type="Pfam" id="PF01882">
    <property type="entry name" value="DUF58"/>
    <property type="match status" value="1"/>
</dbReference>
<protein>
    <submittedName>
        <fullName evidence="2">DUF58 domain-containing protein</fullName>
    </submittedName>
</protein>
<proteinExistence type="predicted"/>